<keyword evidence="3" id="KW-1185">Reference proteome</keyword>
<dbReference type="EMBL" id="SRMP02000011">
    <property type="protein sequence ID" value="MFN0291310.1"/>
    <property type="molecule type" value="Genomic_DNA"/>
</dbReference>
<comment type="caution">
    <text evidence="2">The sequence shown here is derived from an EMBL/GenBank/DDBJ whole genome shotgun (WGS) entry which is preliminary data.</text>
</comment>
<evidence type="ECO:0000313" key="3">
    <source>
        <dbReference type="Proteomes" id="UP001517367"/>
    </source>
</evidence>
<proteinExistence type="predicted"/>
<dbReference type="Pfam" id="PF14126">
    <property type="entry name" value="DUF4293"/>
    <property type="match status" value="1"/>
</dbReference>
<dbReference type="RefSeq" id="WP_171047018.1">
    <property type="nucleotide sequence ID" value="NZ_SRMP02000011.1"/>
</dbReference>
<accession>A0ABW9JHC4</accession>
<protein>
    <submittedName>
        <fullName evidence="2">DUF4293 domain-containing protein</fullName>
    </submittedName>
</protein>
<sequence>MQKIKTNMIQRIQSIWLLLAAITILCLLIVPTIGVGANNGYYTLDGFGLQLDGSKEQAKNIPLLISIVLAGLISFINIFNFRNRKLQIRIASLNIFLILALSFWLSRIINGIQGIKTLDIEPGLLLPLAAIIFTLLAIRGIKQDEKLIRSADRLR</sequence>
<organism evidence="2 3">
    <name type="scientific">Pedobacter helvus</name>
    <dbReference type="NCBI Taxonomy" id="2563444"/>
    <lineage>
        <taxon>Bacteria</taxon>
        <taxon>Pseudomonadati</taxon>
        <taxon>Bacteroidota</taxon>
        <taxon>Sphingobacteriia</taxon>
        <taxon>Sphingobacteriales</taxon>
        <taxon>Sphingobacteriaceae</taxon>
        <taxon>Pedobacter</taxon>
    </lineage>
</organism>
<feature type="transmembrane region" description="Helical" evidence="1">
    <location>
        <begin position="60"/>
        <end position="79"/>
    </location>
</feature>
<feature type="transmembrane region" description="Helical" evidence="1">
    <location>
        <begin position="91"/>
        <end position="112"/>
    </location>
</feature>
<keyword evidence="1" id="KW-1133">Transmembrane helix</keyword>
<name>A0ABW9JHC4_9SPHI</name>
<feature type="transmembrane region" description="Helical" evidence="1">
    <location>
        <begin position="124"/>
        <end position="141"/>
    </location>
</feature>
<dbReference type="Proteomes" id="UP001517367">
    <property type="component" value="Unassembled WGS sequence"/>
</dbReference>
<dbReference type="InterPro" id="IPR025635">
    <property type="entry name" value="DUF4293"/>
</dbReference>
<keyword evidence="1" id="KW-0472">Membrane</keyword>
<keyword evidence="1" id="KW-0812">Transmembrane</keyword>
<evidence type="ECO:0000313" key="2">
    <source>
        <dbReference type="EMBL" id="MFN0291310.1"/>
    </source>
</evidence>
<reference evidence="2 3" key="1">
    <citation type="submission" date="2024-12" db="EMBL/GenBank/DDBJ databases">
        <authorList>
            <person name="Hu S."/>
        </authorList>
    </citation>
    <scope>NUCLEOTIDE SEQUENCE [LARGE SCALE GENOMIC DNA]</scope>
    <source>
        <strain evidence="2 3">P-25</strain>
    </source>
</reference>
<gene>
    <name evidence="2" type="ORF">E5L68_007890</name>
</gene>
<evidence type="ECO:0000256" key="1">
    <source>
        <dbReference type="SAM" id="Phobius"/>
    </source>
</evidence>